<keyword evidence="1" id="KW-0472">Membrane</keyword>
<keyword evidence="1" id="KW-0812">Transmembrane</keyword>
<sequence>MQDFQTLKILDRFEWMFSRFGVDYKAMRMILQVKLTMDGRRVPTVFAQNARKEEDKEKSNQYIKSLWIYVLFGLFMIPFLLMGKNYLFQMSLFYGVFTFFVMTAMISDFSTVLLDIRDRNILFPKPVDRKTINTAKMVHVVIYLSFLTIALVTIPLFVGLFRLGPLFFLTAVINIILIDLFIVGLTVLIYLAFLRFFDGEKLKDLINYVQIGLSLMIMVGYQLLIRSFAIIDFTVSLEPKWWQVFIFPMWFGANTEMVLNGSFQPFYIIFTALSIVVPFLSIWIYTKFNSSFEQNLQKLAYHGSAKEKKRSKTGQFFLKVLCRSKEERAFFKFASSMMKNERDFKLKVYPSLGFSIVVPFLMIFSSFDTDLNRLEGSKSYLSIYFSMIIIPTIMILLKYSGKYKGGWIFRAAPLDQLGPMFSGTIKAFILKLYLPIYSILSVLFVLLFGAGVLPDLVVVFINACTYAVLCFMILKTAIPFSESFDQYNQNGNGVIIFGLMLFAGLFAGLHYLSTLLPYGIYLYMAVALIYLAVFWKLAFRVTWKDVLE</sequence>
<name>A0A5D4RAJ3_9BACI</name>
<dbReference type="Proteomes" id="UP000322139">
    <property type="component" value="Unassembled WGS sequence"/>
</dbReference>
<keyword evidence="1" id="KW-1133">Transmembrane helix</keyword>
<gene>
    <name evidence="2" type="ORF">FZD51_12000</name>
</gene>
<dbReference type="AlphaFoldDB" id="A0A5D4RAJ3"/>
<feature type="transmembrane region" description="Helical" evidence="1">
    <location>
        <begin position="137"/>
        <end position="161"/>
    </location>
</feature>
<reference evidence="2 3" key="1">
    <citation type="submission" date="2019-08" db="EMBL/GenBank/DDBJ databases">
        <title>Bacillus genomes from the desert of Cuatro Cienegas, Coahuila.</title>
        <authorList>
            <person name="Olmedo-Alvarez G."/>
        </authorList>
    </citation>
    <scope>NUCLEOTIDE SEQUENCE [LARGE SCALE GENOMIC DNA]</scope>
    <source>
        <strain evidence="2 3">CH446_14T</strain>
    </source>
</reference>
<proteinExistence type="predicted"/>
<feature type="transmembrane region" description="Helical" evidence="1">
    <location>
        <begin position="379"/>
        <end position="397"/>
    </location>
</feature>
<feature type="transmembrane region" description="Helical" evidence="1">
    <location>
        <begin position="348"/>
        <end position="367"/>
    </location>
</feature>
<feature type="transmembrane region" description="Helical" evidence="1">
    <location>
        <begin position="167"/>
        <end position="193"/>
    </location>
</feature>
<dbReference type="RefSeq" id="WP_148974992.1">
    <property type="nucleotide sequence ID" value="NZ_VTER01000006.1"/>
</dbReference>
<accession>A0A5D4RAJ3</accession>
<feature type="transmembrane region" description="Helical" evidence="1">
    <location>
        <begin position="266"/>
        <end position="285"/>
    </location>
</feature>
<feature type="transmembrane region" description="Helical" evidence="1">
    <location>
        <begin position="66"/>
        <end position="86"/>
    </location>
</feature>
<evidence type="ECO:0000256" key="1">
    <source>
        <dbReference type="SAM" id="Phobius"/>
    </source>
</evidence>
<feature type="transmembrane region" description="Helical" evidence="1">
    <location>
        <begin position="428"/>
        <end position="450"/>
    </location>
</feature>
<feature type="transmembrane region" description="Helical" evidence="1">
    <location>
        <begin position="92"/>
        <end position="116"/>
    </location>
</feature>
<dbReference type="EMBL" id="VTER01000006">
    <property type="protein sequence ID" value="TYS47660.1"/>
    <property type="molecule type" value="Genomic_DNA"/>
</dbReference>
<feature type="transmembrane region" description="Helical" evidence="1">
    <location>
        <begin position="456"/>
        <end position="474"/>
    </location>
</feature>
<evidence type="ECO:0000313" key="2">
    <source>
        <dbReference type="EMBL" id="TYS47660.1"/>
    </source>
</evidence>
<protein>
    <submittedName>
        <fullName evidence="2">Uncharacterized protein</fullName>
    </submittedName>
</protein>
<feature type="transmembrane region" description="Helical" evidence="1">
    <location>
        <begin position="518"/>
        <end position="539"/>
    </location>
</feature>
<feature type="transmembrane region" description="Helical" evidence="1">
    <location>
        <begin position="205"/>
        <end position="224"/>
    </location>
</feature>
<feature type="transmembrane region" description="Helical" evidence="1">
    <location>
        <begin position="494"/>
        <end position="512"/>
    </location>
</feature>
<comment type="caution">
    <text evidence="2">The sequence shown here is derived from an EMBL/GenBank/DDBJ whole genome shotgun (WGS) entry which is preliminary data.</text>
</comment>
<evidence type="ECO:0000313" key="3">
    <source>
        <dbReference type="Proteomes" id="UP000322139"/>
    </source>
</evidence>
<organism evidence="2 3">
    <name type="scientific">Bacillus infantis</name>
    <dbReference type="NCBI Taxonomy" id="324767"/>
    <lineage>
        <taxon>Bacteria</taxon>
        <taxon>Bacillati</taxon>
        <taxon>Bacillota</taxon>
        <taxon>Bacilli</taxon>
        <taxon>Bacillales</taxon>
        <taxon>Bacillaceae</taxon>
        <taxon>Bacillus</taxon>
    </lineage>
</organism>